<feature type="region of interest" description="Disordered" evidence="1">
    <location>
        <begin position="1"/>
        <end position="83"/>
    </location>
</feature>
<organism evidence="2 3">
    <name type="scientific">Pleurodeles waltl</name>
    <name type="common">Iberian ribbed newt</name>
    <dbReference type="NCBI Taxonomy" id="8319"/>
    <lineage>
        <taxon>Eukaryota</taxon>
        <taxon>Metazoa</taxon>
        <taxon>Chordata</taxon>
        <taxon>Craniata</taxon>
        <taxon>Vertebrata</taxon>
        <taxon>Euteleostomi</taxon>
        <taxon>Amphibia</taxon>
        <taxon>Batrachia</taxon>
        <taxon>Caudata</taxon>
        <taxon>Salamandroidea</taxon>
        <taxon>Salamandridae</taxon>
        <taxon>Pleurodelinae</taxon>
        <taxon>Pleurodeles</taxon>
    </lineage>
</organism>
<evidence type="ECO:0000256" key="1">
    <source>
        <dbReference type="SAM" id="MobiDB-lite"/>
    </source>
</evidence>
<comment type="caution">
    <text evidence="2">The sequence shown here is derived from an EMBL/GenBank/DDBJ whole genome shotgun (WGS) entry which is preliminary data.</text>
</comment>
<reference evidence="2" key="1">
    <citation type="journal article" date="2022" name="bioRxiv">
        <title>Sequencing and chromosome-scale assembly of the giantPleurodeles waltlgenome.</title>
        <authorList>
            <person name="Brown T."/>
            <person name="Elewa A."/>
            <person name="Iarovenko S."/>
            <person name="Subramanian E."/>
            <person name="Araus A.J."/>
            <person name="Petzold A."/>
            <person name="Susuki M."/>
            <person name="Suzuki K.-i.T."/>
            <person name="Hayashi T."/>
            <person name="Toyoda A."/>
            <person name="Oliveira C."/>
            <person name="Osipova E."/>
            <person name="Leigh N.D."/>
            <person name="Simon A."/>
            <person name="Yun M.H."/>
        </authorList>
    </citation>
    <scope>NUCLEOTIDE SEQUENCE</scope>
    <source>
        <strain evidence="2">20211129_DDA</strain>
        <tissue evidence="2">Liver</tissue>
    </source>
</reference>
<evidence type="ECO:0000313" key="2">
    <source>
        <dbReference type="EMBL" id="KAJ1139473.1"/>
    </source>
</evidence>
<feature type="compositionally biased region" description="Basic and acidic residues" evidence="1">
    <location>
        <begin position="31"/>
        <end position="49"/>
    </location>
</feature>
<dbReference type="Proteomes" id="UP001066276">
    <property type="component" value="Chromosome 6"/>
</dbReference>
<protein>
    <submittedName>
        <fullName evidence="2">Uncharacterized protein</fullName>
    </submittedName>
</protein>
<proteinExistence type="predicted"/>
<sequence length="134" mass="14760">MNESSSGTGSNSEAASEVFSRPVVPVVTTPLEEKERTSEPRKSEGRILEDPLAAAVAEKQSREYGGWEGARLQEGKEHQSHDGGKEALLKEIMERKANLAAIIEVRIKASESAEKLLAWKIKSDLTRNEVRAKM</sequence>
<keyword evidence="3" id="KW-1185">Reference proteome</keyword>
<dbReference type="EMBL" id="JANPWB010000010">
    <property type="protein sequence ID" value="KAJ1139473.1"/>
    <property type="molecule type" value="Genomic_DNA"/>
</dbReference>
<feature type="compositionally biased region" description="Basic and acidic residues" evidence="1">
    <location>
        <begin position="71"/>
        <end position="83"/>
    </location>
</feature>
<dbReference type="AlphaFoldDB" id="A0AAV7QLV3"/>
<accession>A0AAV7QLV3</accession>
<name>A0AAV7QLV3_PLEWA</name>
<evidence type="ECO:0000313" key="3">
    <source>
        <dbReference type="Proteomes" id="UP001066276"/>
    </source>
</evidence>
<gene>
    <name evidence="2" type="ORF">NDU88_005844</name>
</gene>
<feature type="compositionally biased region" description="Low complexity" evidence="1">
    <location>
        <begin position="1"/>
        <end position="30"/>
    </location>
</feature>